<sequence>MNYDIETIYYLANPETDQITFATGSQLRYEDIIKDVFGVASIHDLPMMIQYNKSFQTSICKYFGVAENEITLEMIVRVASKIDLLQLKKQYEEQPLQVSQEESGMIPRPFDTVIRLQEGIFQWDEEHSSYNLVETT</sequence>
<accession>A0A5J5HS10</accession>
<dbReference type="Proteomes" id="UP000326671">
    <property type="component" value="Unassembled WGS sequence"/>
</dbReference>
<reference evidence="1 2" key="1">
    <citation type="submission" date="2019-09" db="EMBL/GenBank/DDBJ databases">
        <title>Whole genome sequences of isolates from the Mars Exploration Rovers.</title>
        <authorList>
            <person name="Seuylemezian A."/>
            <person name="Vaishampayan P."/>
        </authorList>
    </citation>
    <scope>NUCLEOTIDE SEQUENCE [LARGE SCALE GENOMIC DNA]</scope>
    <source>
        <strain evidence="1 2">MER_TA_151</strain>
    </source>
</reference>
<evidence type="ECO:0000313" key="1">
    <source>
        <dbReference type="EMBL" id="KAA9023617.1"/>
    </source>
</evidence>
<keyword evidence="2" id="KW-1185">Reference proteome</keyword>
<dbReference type="EMBL" id="VYKL01000019">
    <property type="protein sequence ID" value="KAA9023617.1"/>
    <property type="molecule type" value="Genomic_DNA"/>
</dbReference>
<name>A0A5J5HS10_9BACI</name>
<dbReference type="RefSeq" id="WP_150440494.1">
    <property type="nucleotide sequence ID" value="NZ_VYKL01000019.1"/>
</dbReference>
<gene>
    <name evidence="1" type="ORF">F4V44_13235</name>
</gene>
<evidence type="ECO:0000313" key="2">
    <source>
        <dbReference type="Proteomes" id="UP000326671"/>
    </source>
</evidence>
<organism evidence="1 2">
    <name type="scientific">Niallia endozanthoxylica</name>
    <dbReference type="NCBI Taxonomy" id="2036016"/>
    <lineage>
        <taxon>Bacteria</taxon>
        <taxon>Bacillati</taxon>
        <taxon>Bacillota</taxon>
        <taxon>Bacilli</taxon>
        <taxon>Bacillales</taxon>
        <taxon>Bacillaceae</taxon>
        <taxon>Niallia</taxon>
    </lineage>
</organism>
<dbReference type="AlphaFoldDB" id="A0A5J5HS10"/>
<comment type="caution">
    <text evidence="1">The sequence shown here is derived from an EMBL/GenBank/DDBJ whole genome shotgun (WGS) entry which is preliminary data.</text>
</comment>
<proteinExistence type="predicted"/>
<protein>
    <submittedName>
        <fullName evidence="1">Uncharacterized protein</fullName>
    </submittedName>
</protein>
<dbReference type="OrthoDB" id="2922845at2"/>